<feature type="compositionally biased region" description="Pro residues" evidence="1">
    <location>
        <begin position="111"/>
        <end position="122"/>
    </location>
</feature>
<evidence type="ECO:0000313" key="2">
    <source>
        <dbReference type="EMBL" id="KAF3854861.1"/>
    </source>
</evidence>
<accession>A0A7J5Z176</accession>
<protein>
    <submittedName>
        <fullName evidence="2">Uncharacterized protein</fullName>
    </submittedName>
</protein>
<feature type="region of interest" description="Disordered" evidence="1">
    <location>
        <begin position="105"/>
        <end position="128"/>
    </location>
</feature>
<dbReference type="InterPro" id="IPR042567">
    <property type="entry name" value="SPIN/Ssty_sf"/>
</dbReference>
<feature type="compositionally biased region" description="Basic and acidic residues" evidence="1">
    <location>
        <begin position="324"/>
        <end position="334"/>
    </location>
</feature>
<dbReference type="PANTHER" id="PTHR28422:SF1">
    <property type="entry name" value="SIMILAR TO HUMAN CHROMOSOME 15 OPEN READING FRAME 39"/>
    <property type="match status" value="1"/>
</dbReference>
<dbReference type="InterPro" id="IPR037656">
    <property type="entry name" value="DUF5525"/>
</dbReference>
<organism evidence="2 3">
    <name type="scientific">Dissostichus mawsoni</name>
    <name type="common">Antarctic cod</name>
    <dbReference type="NCBI Taxonomy" id="36200"/>
    <lineage>
        <taxon>Eukaryota</taxon>
        <taxon>Metazoa</taxon>
        <taxon>Chordata</taxon>
        <taxon>Craniata</taxon>
        <taxon>Vertebrata</taxon>
        <taxon>Euteleostomi</taxon>
        <taxon>Actinopterygii</taxon>
        <taxon>Neopterygii</taxon>
        <taxon>Teleostei</taxon>
        <taxon>Neoteleostei</taxon>
        <taxon>Acanthomorphata</taxon>
        <taxon>Eupercaria</taxon>
        <taxon>Perciformes</taxon>
        <taxon>Notothenioidei</taxon>
        <taxon>Nototheniidae</taxon>
        <taxon>Dissostichus</taxon>
    </lineage>
</organism>
<dbReference type="AlphaFoldDB" id="A0A7J5Z176"/>
<evidence type="ECO:0000256" key="1">
    <source>
        <dbReference type="SAM" id="MobiDB-lite"/>
    </source>
</evidence>
<dbReference type="Proteomes" id="UP000518266">
    <property type="component" value="Unassembled WGS sequence"/>
</dbReference>
<proteinExistence type="predicted"/>
<dbReference type="Gene3D" id="2.80.10.70">
    <property type="entry name" value="Spindlin/Ssty"/>
    <property type="match status" value="1"/>
</dbReference>
<dbReference type="Pfam" id="PF17663">
    <property type="entry name" value="DUF5525"/>
    <property type="match status" value="1"/>
</dbReference>
<sequence>MFEPKTIKVEKVDPTDTDESMLVIKKCEPDELESKHSLADEHKASHETPDHSKSEVAAEIHSYPRVDTCIIPKPITSPHPPEMKIHFKNIPPECLKLSTFNIILSDTKPSRPAPPPEKPPASPITEFPPKLEPRRQAGAPGLAVSVRTDYTSISYNQSPESVLFVGGKSQVGWLNEEIKSALHDVLQRLREYTFQKSCPFPHVMRTGAVFLPMLVVKELLFPTVQGSFIDQVLQEHRVELRPTTLSEEKILIQLHKRACSSRLRRLMSLKHLPDVYSDTVNLLYHACVCKHLGLALDDSADREKDCEETSVCSEITVSASESPPHIHTEDHESMSDWNNNNRNSRVKRSSRRMFLDSSSSDEDTDETEKALSGGLLDAFSEKNWSGFQLEGTENRGSDCMIADEDSSLSTPPENSWMCPLILDKLSPSPSDTETEDYCSLPPVRDKSPVRSKKCSGVILKLRRMFGKGLNRKKACYQAVSDSGTSADPSLLQTGDGEVSRERDIYRRTSKVTHRWQRTGSFCHALRPLSTSSHRKHRSLLKIKYCPYLTACHTAEHRILRSAVQRARRAMRFYYPDLVGKRIRHLYEEDDKSEVWYRGEVMRVHEAHTDPIKTIFEVTYDSEPEWKYYLELLIDYKKAGSKSKTSFPTQMS</sequence>
<dbReference type="EMBL" id="JAAKFY010000007">
    <property type="protein sequence ID" value="KAF3854861.1"/>
    <property type="molecule type" value="Genomic_DNA"/>
</dbReference>
<gene>
    <name evidence="2" type="ORF">F7725_022916</name>
</gene>
<keyword evidence="3" id="KW-1185">Reference proteome</keyword>
<dbReference type="OrthoDB" id="9908305at2759"/>
<feature type="region of interest" description="Disordered" evidence="1">
    <location>
        <begin position="317"/>
        <end position="369"/>
    </location>
</feature>
<name>A0A7J5Z176_DISMA</name>
<evidence type="ECO:0000313" key="3">
    <source>
        <dbReference type="Proteomes" id="UP000518266"/>
    </source>
</evidence>
<dbReference type="PANTHER" id="PTHR28422">
    <property type="entry name" value="SIMILAR TO HUMAN CHROMOSOME 15 OPEN READING FRAME 39"/>
    <property type="match status" value="1"/>
</dbReference>
<reference evidence="2 3" key="1">
    <citation type="submission" date="2020-03" db="EMBL/GenBank/DDBJ databases">
        <title>Dissostichus mawsoni Genome sequencing and assembly.</title>
        <authorList>
            <person name="Park H."/>
        </authorList>
    </citation>
    <scope>NUCLEOTIDE SEQUENCE [LARGE SCALE GENOMIC DNA]</scope>
    <source>
        <strain evidence="2">DM0001</strain>
        <tissue evidence="2">Muscle</tissue>
    </source>
</reference>
<feature type="region of interest" description="Disordered" evidence="1">
    <location>
        <begin position="30"/>
        <end position="55"/>
    </location>
</feature>
<comment type="caution">
    <text evidence="2">The sequence shown here is derived from an EMBL/GenBank/DDBJ whole genome shotgun (WGS) entry which is preliminary data.</text>
</comment>